<feature type="transmembrane region" description="Helical" evidence="2">
    <location>
        <begin position="149"/>
        <end position="167"/>
    </location>
</feature>
<feature type="transmembrane region" description="Helical" evidence="2">
    <location>
        <begin position="80"/>
        <end position="106"/>
    </location>
</feature>
<feature type="compositionally biased region" description="Basic and acidic residues" evidence="1">
    <location>
        <begin position="224"/>
        <end position="243"/>
    </location>
</feature>
<keyword evidence="2" id="KW-0812">Transmembrane</keyword>
<feature type="transmembrane region" description="Helical" evidence="2">
    <location>
        <begin position="21"/>
        <end position="46"/>
    </location>
</feature>
<dbReference type="PANTHER" id="PTHR30221:SF1">
    <property type="entry name" value="SMALL-CONDUCTANCE MECHANOSENSITIVE CHANNEL"/>
    <property type="match status" value="1"/>
</dbReference>
<reference evidence="3" key="1">
    <citation type="submission" date="2020-05" db="EMBL/GenBank/DDBJ databases">
        <authorList>
            <person name="Chiriac C."/>
            <person name="Salcher M."/>
            <person name="Ghai R."/>
            <person name="Kavagutti S V."/>
        </authorList>
    </citation>
    <scope>NUCLEOTIDE SEQUENCE</scope>
</reference>
<dbReference type="Gene3D" id="1.10.287.1260">
    <property type="match status" value="2"/>
</dbReference>
<keyword evidence="2" id="KW-1133">Transmembrane helix</keyword>
<feature type="region of interest" description="Disordered" evidence="1">
    <location>
        <begin position="216"/>
        <end position="286"/>
    </location>
</feature>
<dbReference type="PANTHER" id="PTHR30221">
    <property type="entry name" value="SMALL-CONDUCTANCE MECHANOSENSITIVE CHANNEL"/>
    <property type="match status" value="1"/>
</dbReference>
<protein>
    <submittedName>
        <fullName evidence="3">Unannotated protein</fullName>
    </submittedName>
</protein>
<gene>
    <name evidence="3" type="ORF">UFOPK3662_00459</name>
</gene>
<sequence>MDIGDSFQNATDGFFDFLPNLLGFLIILLVGYIVAKVVAGVVGKLLERVGIDRRLHESSANRYVDAVLPGASAANGIARVVFWLIFIFFITTAIGALGIPAATGFMNDVLAYLPNVIVAIVIFIVAALLSGAIAGAVARFMGDTPTGKVVGAVAPAVIMTIAFFMILEQLQIAPEIVRIAFTAIMFALALGLALAFGLGGRDIAADLLRQARDKGSEAATQAKQDAHVGARRASDEVSQHSDAGHTSSAGTGTGTDWTSTSTASATGSAYDPEATQHMPPPASPNR</sequence>
<dbReference type="GO" id="GO:0008381">
    <property type="term" value="F:mechanosensitive monoatomic ion channel activity"/>
    <property type="evidence" value="ECO:0007669"/>
    <property type="project" value="InterPro"/>
</dbReference>
<dbReference type="AlphaFoldDB" id="A0A6J7HQR1"/>
<organism evidence="3">
    <name type="scientific">freshwater metagenome</name>
    <dbReference type="NCBI Taxonomy" id="449393"/>
    <lineage>
        <taxon>unclassified sequences</taxon>
        <taxon>metagenomes</taxon>
        <taxon>ecological metagenomes</taxon>
    </lineage>
</organism>
<feature type="transmembrane region" description="Helical" evidence="2">
    <location>
        <begin position="112"/>
        <end position="137"/>
    </location>
</feature>
<dbReference type="EMBL" id="CAFBMW010000003">
    <property type="protein sequence ID" value="CAB4918625.1"/>
    <property type="molecule type" value="Genomic_DNA"/>
</dbReference>
<evidence type="ECO:0000256" key="2">
    <source>
        <dbReference type="SAM" id="Phobius"/>
    </source>
</evidence>
<evidence type="ECO:0000313" key="3">
    <source>
        <dbReference type="EMBL" id="CAB4918625.1"/>
    </source>
</evidence>
<dbReference type="Pfam" id="PF05552">
    <property type="entry name" value="MS_channel_1st_1"/>
    <property type="match status" value="2"/>
</dbReference>
<evidence type="ECO:0000256" key="1">
    <source>
        <dbReference type="SAM" id="MobiDB-lite"/>
    </source>
</evidence>
<feature type="transmembrane region" description="Helical" evidence="2">
    <location>
        <begin position="179"/>
        <end position="199"/>
    </location>
</feature>
<dbReference type="InterPro" id="IPR008910">
    <property type="entry name" value="MSC_TM_helix"/>
</dbReference>
<feature type="compositionally biased region" description="Low complexity" evidence="1">
    <location>
        <begin position="244"/>
        <end position="269"/>
    </location>
</feature>
<name>A0A6J7HQR1_9ZZZZ</name>
<keyword evidence="2" id="KW-0472">Membrane</keyword>
<accession>A0A6J7HQR1</accession>
<dbReference type="InterPro" id="IPR045275">
    <property type="entry name" value="MscS_archaea/bacteria_type"/>
</dbReference>
<proteinExistence type="predicted"/>